<evidence type="ECO:0000313" key="3">
    <source>
        <dbReference type="EMBL" id="MFD2756913.1"/>
    </source>
</evidence>
<keyword evidence="2" id="KW-0472">Membrane</keyword>
<protein>
    <submittedName>
        <fullName evidence="3">Bax inhibitor-1/YccA family protein</fullName>
    </submittedName>
</protein>
<evidence type="ECO:0000256" key="2">
    <source>
        <dbReference type="SAM" id="Phobius"/>
    </source>
</evidence>
<feature type="compositionally biased region" description="Low complexity" evidence="1">
    <location>
        <begin position="22"/>
        <end position="94"/>
    </location>
</feature>
<keyword evidence="2" id="KW-1133">Transmembrane helix</keyword>
<dbReference type="InterPro" id="IPR010539">
    <property type="entry name" value="BaxI_1-like"/>
</dbReference>
<keyword evidence="4" id="KW-1185">Reference proteome</keyword>
<dbReference type="PANTHER" id="PTHR41282:SF1">
    <property type="entry name" value="CONSERVED TRANSMEMBRANE PROTEIN-RELATED"/>
    <property type="match status" value="1"/>
</dbReference>
<comment type="caution">
    <text evidence="3">The sequence shown here is derived from an EMBL/GenBank/DDBJ whole genome shotgun (WGS) entry which is preliminary data.</text>
</comment>
<feature type="transmembrane region" description="Helical" evidence="2">
    <location>
        <begin position="127"/>
        <end position="145"/>
    </location>
</feature>
<feature type="transmembrane region" description="Helical" evidence="2">
    <location>
        <begin position="151"/>
        <end position="172"/>
    </location>
</feature>
<feature type="transmembrane region" description="Helical" evidence="2">
    <location>
        <begin position="239"/>
        <end position="263"/>
    </location>
</feature>
<accession>A0ABW5UVE0</accession>
<feature type="region of interest" description="Disordered" evidence="1">
    <location>
        <begin position="1"/>
        <end position="115"/>
    </location>
</feature>
<proteinExistence type="predicted"/>
<dbReference type="Proteomes" id="UP001597492">
    <property type="component" value="Unassembled WGS sequence"/>
</dbReference>
<name>A0ABW5UVE0_9MICO</name>
<dbReference type="Pfam" id="PF12811">
    <property type="entry name" value="BaxI_1"/>
    <property type="match status" value="1"/>
</dbReference>
<dbReference type="PANTHER" id="PTHR41282">
    <property type="entry name" value="CONSERVED TRANSMEMBRANE PROTEIN-RELATED"/>
    <property type="match status" value="1"/>
</dbReference>
<evidence type="ECO:0000313" key="4">
    <source>
        <dbReference type="Proteomes" id="UP001597492"/>
    </source>
</evidence>
<feature type="transmembrane region" description="Helical" evidence="2">
    <location>
        <begin position="179"/>
        <end position="199"/>
    </location>
</feature>
<keyword evidence="2" id="KW-0812">Transmembrane</keyword>
<dbReference type="EMBL" id="JBHUNE010000001">
    <property type="protein sequence ID" value="MFD2756913.1"/>
    <property type="molecule type" value="Genomic_DNA"/>
</dbReference>
<dbReference type="RefSeq" id="WP_019618988.1">
    <property type="nucleotide sequence ID" value="NZ_JBHUNE010000001.1"/>
</dbReference>
<feature type="transmembrane region" description="Helical" evidence="2">
    <location>
        <begin position="275"/>
        <end position="297"/>
    </location>
</feature>
<gene>
    <name evidence="3" type="ORF">ACFSW7_00790</name>
</gene>
<feature type="transmembrane region" description="Helical" evidence="2">
    <location>
        <begin position="205"/>
        <end position="227"/>
    </location>
</feature>
<organism evidence="3 4">
    <name type="scientific">Gulosibacter faecalis</name>
    <dbReference type="NCBI Taxonomy" id="272240"/>
    <lineage>
        <taxon>Bacteria</taxon>
        <taxon>Bacillati</taxon>
        <taxon>Actinomycetota</taxon>
        <taxon>Actinomycetes</taxon>
        <taxon>Micrococcales</taxon>
        <taxon>Microbacteriaceae</taxon>
        <taxon>Gulosibacter</taxon>
    </lineage>
</organism>
<feature type="transmembrane region" description="Helical" evidence="2">
    <location>
        <begin position="318"/>
        <end position="341"/>
    </location>
</feature>
<evidence type="ECO:0000256" key="1">
    <source>
        <dbReference type="SAM" id="MobiDB-lite"/>
    </source>
</evidence>
<feature type="compositionally biased region" description="Polar residues" evidence="1">
    <location>
        <begin position="99"/>
        <end position="113"/>
    </location>
</feature>
<reference evidence="4" key="1">
    <citation type="journal article" date="2019" name="Int. J. Syst. Evol. Microbiol.">
        <title>The Global Catalogue of Microorganisms (GCM) 10K type strain sequencing project: providing services to taxonomists for standard genome sequencing and annotation.</title>
        <authorList>
            <consortium name="The Broad Institute Genomics Platform"/>
            <consortium name="The Broad Institute Genome Sequencing Center for Infectious Disease"/>
            <person name="Wu L."/>
            <person name="Ma J."/>
        </authorList>
    </citation>
    <scope>NUCLEOTIDE SEQUENCE [LARGE SCALE GENOMIC DNA]</scope>
    <source>
        <strain evidence="4">TISTR 1514</strain>
    </source>
</reference>
<sequence>MSSSALQRNPYFNGEYQRRNQHAGAAQNARAQYNQAYGNPQSGQQFGGQQFNQQAPGQQAPGYQQAYGQQGYPQQGQFQQGYPQQGQPGQFQQPAPSPDQLNQQYDLPSPSNDQLDRMTVEDSIAKTAGMFGILLVTAAVTWFATAASPGIGYALTGIGAISAFVLALVMTFRREPSPVLTVIFTVAEGLVVGGFSALLEAVFPGIVLQATLATVIVIGVTLALFTSGKVRTSPKVTKFFMIAMLAYAAFSLVNLVLMWTGVVTDPWGMRTGIEIFGIPLGVLLGIFAVVMGAYMLIMDFEFIENGVKAGAPRKYGWIAAYSIISTVVFIYIEILRLIAILRGND</sequence>